<organism evidence="2 3">
    <name type="scientific">Mesorhizobium wenxiniae</name>
    <dbReference type="NCBI Taxonomy" id="2014805"/>
    <lineage>
        <taxon>Bacteria</taxon>
        <taxon>Pseudomonadati</taxon>
        <taxon>Pseudomonadota</taxon>
        <taxon>Alphaproteobacteria</taxon>
        <taxon>Hyphomicrobiales</taxon>
        <taxon>Phyllobacteriaceae</taxon>
        <taxon>Mesorhizobium</taxon>
    </lineage>
</organism>
<gene>
    <name evidence="2" type="ORF">CIT31_13060</name>
</gene>
<dbReference type="PANTHER" id="PTHR36443:SF1">
    <property type="entry name" value="BSR5223 PROTEIN"/>
    <property type="match status" value="1"/>
</dbReference>
<dbReference type="InterPro" id="IPR021320">
    <property type="entry name" value="DUF2905"/>
</dbReference>
<protein>
    <recommendedName>
        <fullName evidence="4">DUF2905 domain-containing protein</fullName>
    </recommendedName>
</protein>
<feature type="transmembrane region" description="Helical" evidence="1">
    <location>
        <begin position="5"/>
        <end position="23"/>
    </location>
</feature>
<sequence>MSRTLIVIGLIIVATGLLWPWLSRIGLGRLPGDIVIERENFTFYAPIGTGILISIVLSFVLWLLNR</sequence>
<feature type="transmembrane region" description="Helical" evidence="1">
    <location>
        <begin position="43"/>
        <end position="64"/>
    </location>
</feature>
<dbReference type="Proteomes" id="UP000215931">
    <property type="component" value="Unassembled WGS sequence"/>
</dbReference>
<accession>A0A271KJD7</accession>
<evidence type="ECO:0000313" key="2">
    <source>
        <dbReference type="EMBL" id="PAP95544.1"/>
    </source>
</evidence>
<name>A0A271KJD7_9HYPH</name>
<dbReference type="OrthoDB" id="9811610at2"/>
<proteinExistence type="predicted"/>
<evidence type="ECO:0008006" key="4">
    <source>
        <dbReference type="Google" id="ProtNLM"/>
    </source>
</evidence>
<reference evidence="2 3" key="1">
    <citation type="submission" date="2017-08" db="EMBL/GenBank/DDBJ databases">
        <title>Mesorhizobium wenxinae sp. nov., a novel rhizobial species isolated from root nodules of chickpea (Cicer arietinum L.).</title>
        <authorList>
            <person name="Zhang J."/>
        </authorList>
    </citation>
    <scope>NUCLEOTIDE SEQUENCE [LARGE SCALE GENOMIC DNA]</scope>
    <source>
        <strain evidence="3">WYCCWR 10019</strain>
    </source>
</reference>
<keyword evidence="1" id="KW-0812">Transmembrane</keyword>
<dbReference type="AlphaFoldDB" id="A0A271KJD7"/>
<dbReference type="Pfam" id="PF11146">
    <property type="entry name" value="DUF2905"/>
    <property type="match status" value="1"/>
</dbReference>
<keyword evidence="1" id="KW-0472">Membrane</keyword>
<evidence type="ECO:0000256" key="1">
    <source>
        <dbReference type="SAM" id="Phobius"/>
    </source>
</evidence>
<dbReference type="PANTHER" id="PTHR36443">
    <property type="entry name" value="BSR5223 PROTEIN"/>
    <property type="match status" value="1"/>
</dbReference>
<dbReference type="EMBL" id="NPKH01000020">
    <property type="protein sequence ID" value="PAP95544.1"/>
    <property type="molecule type" value="Genomic_DNA"/>
</dbReference>
<keyword evidence="1" id="KW-1133">Transmembrane helix</keyword>
<comment type="caution">
    <text evidence="2">The sequence shown here is derived from an EMBL/GenBank/DDBJ whole genome shotgun (WGS) entry which is preliminary data.</text>
</comment>
<keyword evidence="3" id="KW-1185">Reference proteome</keyword>
<evidence type="ECO:0000313" key="3">
    <source>
        <dbReference type="Proteomes" id="UP000215931"/>
    </source>
</evidence>